<organism evidence="1 2">
    <name type="scientific">Enterococcus faecium</name>
    <name type="common">Streptococcus faecium</name>
    <dbReference type="NCBI Taxonomy" id="1352"/>
    <lineage>
        <taxon>Bacteria</taxon>
        <taxon>Bacillati</taxon>
        <taxon>Bacillota</taxon>
        <taxon>Bacilli</taxon>
        <taxon>Lactobacillales</taxon>
        <taxon>Enterococcaceae</taxon>
        <taxon>Enterococcus</taxon>
    </lineage>
</organism>
<comment type="caution">
    <text evidence="1">The sequence shown here is derived from an EMBL/GenBank/DDBJ whole genome shotgun (WGS) entry which is preliminary data.</text>
</comment>
<evidence type="ECO:0000313" key="1">
    <source>
        <dbReference type="EMBL" id="OTO00585.1"/>
    </source>
</evidence>
<accession>A0AB73NAX1</accession>
<evidence type="ECO:0000313" key="2">
    <source>
        <dbReference type="Proteomes" id="UP000194737"/>
    </source>
</evidence>
<reference evidence="1 2" key="1">
    <citation type="submission" date="2017-05" db="EMBL/GenBank/DDBJ databases">
        <title>The Genome Sequence of Enterococcus faecium 6F2_DIV0138.</title>
        <authorList>
            <consortium name="The Broad Institute Genomics Platform"/>
            <consortium name="The Broad Institute Genomic Center for Infectious Diseases"/>
            <person name="Earl A."/>
            <person name="Manson A."/>
            <person name="Schwartman J."/>
            <person name="Gilmore M."/>
            <person name="Abouelleil A."/>
            <person name="Cao P."/>
            <person name="Chapman S."/>
            <person name="Cusick C."/>
            <person name="Shea T."/>
            <person name="Young S."/>
            <person name="Neafsey D."/>
            <person name="Nusbaum C."/>
            <person name="Birren B."/>
        </authorList>
    </citation>
    <scope>NUCLEOTIDE SEQUENCE [LARGE SCALE GENOMIC DNA]</scope>
    <source>
        <strain evidence="1 2">6F2_DIV0138</strain>
    </source>
</reference>
<dbReference type="EMBL" id="NGLB01000001">
    <property type="protein sequence ID" value="OTO00585.1"/>
    <property type="molecule type" value="Genomic_DNA"/>
</dbReference>
<proteinExistence type="predicted"/>
<gene>
    <name evidence="1" type="ORF">A5804_002097</name>
</gene>
<dbReference type="Proteomes" id="UP000194737">
    <property type="component" value="Unassembled WGS sequence"/>
</dbReference>
<sequence>MKYKCLETFDLPAVDEEGIEIDEIFEVIEGSIWFSKQPITESDTDIELFNEKGDWLSISREEFDSMFEVAEG</sequence>
<protein>
    <submittedName>
        <fullName evidence="1">Uncharacterized protein</fullName>
    </submittedName>
</protein>
<name>A0AB73NAX1_ENTFC</name>
<dbReference type="RefSeq" id="WP_086324981.1">
    <property type="nucleotide sequence ID" value="NZ_NGLB01000001.1"/>
</dbReference>
<dbReference type="AlphaFoldDB" id="A0AB73NAX1"/>